<evidence type="ECO:0008006" key="4">
    <source>
        <dbReference type="Google" id="ProtNLM"/>
    </source>
</evidence>
<dbReference type="Proteomes" id="UP000073923">
    <property type="component" value="Unassembled WGS sequence"/>
</dbReference>
<name>A0A147IRI3_9SPHN</name>
<accession>A0A147IRI3</accession>
<reference evidence="2 3" key="1">
    <citation type="journal article" date="2016" name="Front. Microbiol.">
        <title>Genomic Resource of Rice Seed Associated Bacteria.</title>
        <authorList>
            <person name="Midha S."/>
            <person name="Bansal K."/>
            <person name="Sharma S."/>
            <person name="Kumar N."/>
            <person name="Patil P.P."/>
            <person name="Chaudhry V."/>
            <person name="Patil P.B."/>
        </authorList>
    </citation>
    <scope>NUCLEOTIDE SEQUENCE [LARGE SCALE GENOMIC DNA]</scope>
    <source>
        <strain evidence="2 3">NS355</strain>
    </source>
</reference>
<evidence type="ECO:0000313" key="2">
    <source>
        <dbReference type="EMBL" id="KTT97897.1"/>
    </source>
</evidence>
<keyword evidence="1" id="KW-0812">Transmembrane</keyword>
<dbReference type="RefSeq" id="WP_058745666.1">
    <property type="nucleotide sequence ID" value="NZ_LDTF01000051.1"/>
</dbReference>
<keyword evidence="1" id="KW-1133">Transmembrane helix</keyword>
<feature type="transmembrane region" description="Helical" evidence="1">
    <location>
        <begin position="41"/>
        <end position="59"/>
    </location>
</feature>
<dbReference type="AlphaFoldDB" id="A0A147IRI3"/>
<evidence type="ECO:0000256" key="1">
    <source>
        <dbReference type="SAM" id="Phobius"/>
    </source>
</evidence>
<sequence length="105" mass="11484">MQFLKMLFWCLLAFLAAAFTLGNWTTVPIRLVGGLVADVNLPLLLFLTFLLGLVPTLIWQHAARWRLRQRLSAAERSLAAVSAETSAYVAPAASNPATSNTQPMV</sequence>
<keyword evidence="1" id="KW-0472">Membrane</keyword>
<evidence type="ECO:0000313" key="3">
    <source>
        <dbReference type="Proteomes" id="UP000073923"/>
    </source>
</evidence>
<comment type="caution">
    <text evidence="2">The sequence shown here is derived from an EMBL/GenBank/DDBJ whole genome shotgun (WGS) entry which is preliminary data.</text>
</comment>
<dbReference type="PATRIC" id="fig|172044.3.peg.2069"/>
<organism evidence="2 3">
    <name type="scientific">Sphingomonas yabuuchiae</name>
    <dbReference type="NCBI Taxonomy" id="172044"/>
    <lineage>
        <taxon>Bacteria</taxon>
        <taxon>Pseudomonadati</taxon>
        <taxon>Pseudomonadota</taxon>
        <taxon>Alphaproteobacteria</taxon>
        <taxon>Sphingomonadales</taxon>
        <taxon>Sphingomonadaceae</taxon>
        <taxon>Sphingomonas</taxon>
    </lineage>
</organism>
<dbReference type="EMBL" id="LDTF01000051">
    <property type="protein sequence ID" value="KTT97897.1"/>
    <property type="molecule type" value="Genomic_DNA"/>
</dbReference>
<gene>
    <name evidence="2" type="ORF">NS355_10480</name>
</gene>
<proteinExistence type="predicted"/>
<protein>
    <recommendedName>
        <fullName evidence="4">Lipopolysaccharide assembly protein A domain-containing protein</fullName>
    </recommendedName>
</protein>